<evidence type="ECO:0000313" key="3">
    <source>
        <dbReference type="EMBL" id="KAL1840645.1"/>
    </source>
</evidence>
<feature type="region of interest" description="Disordered" evidence="1">
    <location>
        <begin position="1"/>
        <end position="27"/>
    </location>
</feature>
<name>A0ABR3VFL8_HUMIN</name>
<feature type="transmembrane region" description="Helical" evidence="2">
    <location>
        <begin position="518"/>
        <end position="536"/>
    </location>
</feature>
<feature type="region of interest" description="Disordered" evidence="1">
    <location>
        <begin position="749"/>
        <end position="817"/>
    </location>
</feature>
<keyword evidence="2" id="KW-1133">Transmembrane helix</keyword>
<feature type="transmembrane region" description="Helical" evidence="2">
    <location>
        <begin position="447"/>
        <end position="470"/>
    </location>
</feature>
<dbReference type="EMBL" id="JAZGSY010000104">
    <property type="protein sequence ID" value="KAL1840645.1"/>
    <property type="molecule type" value="Genomic_DNA"/>
</dbReference>
<feature type="region of interest" description="Disordered" evidence="1">
    <location>
        <begin position="676"/>
        <end position="722"/>
    </location>
</feature>
<feature type="region of interest" description="Disordered" evidence="1">
    <location>
        <begin position="563"/>
        <end position="584"/>
    </location>
</feature>
<proteinExistence type="predicted"/>
<reference evidence="3 4" key="1">
    <citation type="journal article" date="2024" name="Commun. Biol.">
        <title>Comparative genomic analysis of thermophilic fungi reveals convergent evolutionary adaptations and gene losses.</title>
        <authorList>
            <person name="Steindorff A.S."/>
            <person name="Aguilar-Pontes M.V."/>
            <person name="Robinson A.J."/>
            <person name="Andreopoulos B."/>
            <person name="LaButti K."/>
            <person name="Kuo A."/>
            <person name="Mondo S."/>
            <person name="Riley R."/>
            <person name="Otillar R."/>
            <person name="Haridas S."/>
            <person name="Lipzen A."/>
            <person name="Grimwood J."/>
            <person name="Schmutz J."/>
            <person name="Clum A."/>
            <person name="Reid I.D."/>
            <person name="Moisan M.C."/>
            <person name="Butler G."/>
            <person name="Nguyen T.T.M."/>
            <person name="Dewar K."/>
            <person name="Conant G."/>
            <person name="Drula E."/>
            <person name="Henrissat B."/>
            <person name="Hansel C."/>
            <person name="Singer S."/>
            <person name="Hutchinson M.I."/>
            <person name="de Vries R.P."/>
            <person name="Natvig D.O."/>
            <person name="Powell A.J."/>
            <person name="Tsang A."/>
            <person name="Grigoriev I.V."/>
        </authorList>
    </citation>
    <scope>NUCLEOTIDE SEQUENCE [LARGE SCALE GENOMIC DNA]</scope>
    <source>
        <strain evidence="3 4">CBS 620.91</strain>
    </source>
</reference>
<feature type="compositionally biased region" description="Pro residues" evidence="1">
    <location>
        <begin position="681"/>
        <end position="692"/>
    </location>
</feature>
<sequence>MAPSCKPAPLFLDPADRDTFSRTDPSIPPLARRRFTKPGSSTATYQPPILDPAAISADVNRVLDAFLGPVGIHTENSTLATLRALAQIDVRPLSDTPEHRAEDAPSGNRGLASQLLGLDKAAPTAGDAPKTQKSPVRRSKEVVNIISKAAYKIVTHPTTIITPAVLHEYVRLQARLGKPGSLPEVLHLFATKPTPKMVSGNIEYNQRNPDKAENAVDSTVAEAALDAALEAKDFETAIGILEKTYATKAFRKSKLVKKALIPGFTAVATPAAIYVGATELAKLQNALEPRIATGFAFAGALAYVGFTATIGMVAHFTANDQMKRVTWVPGTPLRHRWLYEEERAALDKIACAFGFSEEHRWGEEEGEEFQFLREYILSKSMILDALYAGAFAHFDRKSFDFMYWFLFVVVLGLLILSSWRWASDNDEIHELGEAPGSYAHKSRMRRALVSCGAYAAVAITSVVLEAYALMGLQFCQGEDLMVLYWASWTMLQIGSTAAMVGILLAAFYQLRGMKAPPWALALGTPILVAAGFGHAANSTMASPARRFLQSGLLKVRRSLRSLRPRFGSPNPATDEENANDLPMSRAQTLRADDDDDYDGCGTMRSSPCGEGAEITAKFLGYSDTGGPILRFDEKQARQIDPERGEILGRGDNGDVIVAFKKNMTVVSTTPSIGISRCVSPSPSPTPPPPASPGPAITISSSPTLIGSPRTPRSMSPFGSNNPYNRPADVNLATRLQAVMALNDNGMAVDDIDRQKESNRRDEITSSTNANADSIDISPPENCVTRSPSEVSREQPRGRSIRIIHHDHPRSRSRRGSN</sequence>
<protein>
    <submittedName>
        <fullName evidence="3">Uncharacterized protein</fullName>
    </submittedName>
</protein>
<feature type="transmembrane region" description="Helical" evidence="2">
    <location>
        <begin position="401"/>
        <end position="419"/>
    </location>
</feature>
<evidence type="ECO:0000313" key="4">
    <source>
        <dbReference type="Proteomes" id="UP001583172"/>
    </source>
</evidence>
<evidence type="ECO:0000256" key="2">
    <source>
        <dbReference type="SAM" id="Phobius"/>
    </source>
</evidence>
<comment type="caution">
    <text evidence="3">The sequence shown here is derived from an EMBL/GenBank/DDBJ whole genome shotgun (WGS) entry which is preliminary data.</text>
</comment>
<dbReference type="Proteomes" id="UP001583172">
    <property type="component" value="Unassembled WGS sequence"/>
</dbReference>
<keyword evidence="2" id="KW-0472">Membrane</keyword>
<feature type="transmembrane region" description="Helical" evidence="2">
    <location>
        <begin position="259"/>
        <end position="277"/>
    </location>
</feature>
<feature type="compositionally biased region" description="Basic residues" evidence="1">
    <location>
        <begin position="798"/>
        <end position="817"/>
    </location>
</feature>
<feature type="transmembrane region" description="Helical" evidence="2">
    <location>
        <begin position="289"/>
        <end position="314"/>
    </location>
</feature>
<accession>A0ABR3VFL8</accession>
<gene>
    <name evidence="3" type="ORF">VTJ49DRAFT_253</name>
</gene>
<feature type="transmembrane region" description="Helical" evidence="2">
    <location>
        <begin position="482"/>
        <end position="506"/>
    </location>
</feature>
<organism evidence="3 4">
    <name type="scientific">Humicola insolens</name>
    <name type="common">Soft-rot fungus</name>
    <dbReference type="NCBI Taxonomy" id="85995"/>
    <lineage>
        <taxon>Eukaryota</taxon>
        <taxon>Fungi</taxon>
        <taxon>Dikarya</taxon>
        <taxon>Ascomycota</taxon>
        <taxon>Pezizomycotina</taxon>
        <taxon>Sordariomycetes</taxon>
        <taxon>Sordariomycetidae</taxon>
        <taxon>Sordariales</taxon>
        <taxon>Chaetomiaceae</taxon>
        <taxon>Mycothermus</taxon>
    </lineage>
</organism>
<feature type="compositionally biased region" description="Low complexity" evidence="1">
    <location>
        <begin position="693"/>
        <end position="702"/>
    </location>
</feature>
<evidence type="ECO:0000256" key="1">
    <source>
        <dbReference type="SAM" id="MobiDB-lite"/>
    </source>
</evidence>
<feature type="compositionally biased region" description="Basic and acidic residues" evidence="1">
    <location>
        <begin position="750"/>
        <end position="763"/>
    </location>
</feature>
<keyword evidence="4" id="KW-1185">Reference proteome</keyword>
<feature type="compositionally biased region" description="Polar residues" evidence="1">
    <location>
        <begin position="710"/>
        <end position="722"/>
    </location>
</feature>
<keyword evidence="2" id="KW-0812">Transmembrane</keyword>